<organism evidence="1 2">
    <name type="scientific">Pseudobacteriovorax antillogorgiicola</name>
    <dbReference type="NCBI Taxonomy" id="1513793"/>
    <lineage>
        <taxon>Bacteria</taxon>
        <taxon>Pseudomonadati</taxon>
        <taxon>Bdellovibrionota</taxon>
        <taxon>Oligoflexia</taxon>
        <taxon>Oligoflexales</taxon>
        <taxon>Pseudobacteriovoracaceae</taxon>
        <taxon>Pseudobacteriovorax</taxon>
    </lineage>
</organism>
<dbReference type="RefSeq" id="WP_132324019.1">
    <property type="nucleotide sequence ID" value="NZ_FWZT01000025.1"/>
</dbReference>
<keyword evidence="2" id="KW-1185">Reference proteome</keyword>
<accession>A0A1Y6CQJ5</accession>
<gene>
    <name evidence="1" type="ORF">SAMN06296036_12531</name>
</gene>
<dbReference type="Proteomes" id="UP000192907">
    <property type="component" value="Unassembled WGS sequence"/>
</dbReference>
<dbReference type="AlphaFoldDB" id="A0A1Y6CQJ5"/>
<dbReference type="EMBL" id="FWZT01000025">
    <property type="protein sequence ID" value="SMF69620.1"/>
    <property type="molecule type" value="Genomic_DNA"/>
</dbReference>
<sequence>MSVRINKLMMVIFVLGLAFQLKGSPENLLPRISGAELFLQLEMNGLQKDSRTIDWLFNDSYWNKKMKAVWDKDCYQVKTSRYLSNLETVFRRQKFMEVFDIIKDRIRPMNAEICEASLLEEGNKNHRHYFVVSIDDMSKSPEYLIFETRWSAPKE</sequence>
<proteinExistence type="predicted"/>
<evidence type="ECO:0000313" key="2">
    <source>
        <dbReference type="Proteomes" id="UP000192907"/>
    </source>
</evidence>
<reference evidence="2" key="1">
    <citation type="submission" date="2017-04" db="EMBL/GenBank/DDBJ databases">
        <authorList>
            <person name="Varghese N."/>
            <person name="Submissions S."/>
        </authorList>
    </citation>
    <scope>NUCLEOTIDE SEQUENCE [LARGE SCALE GENOMIC DNA]</scope>
    <source>
        <strain evidence="2">RKEM611</strain>
    </source>
</reference>
<evidence type="ECO:0000313" key="1">
    <source>
        <dbReference type="EMBL" id="SMF69620.1"/>
    </source>
</evidence>
<protein>
    <submittedName>
        <fullName evidence="1">Uncharacterized protein</fullName>
    </submittedName>
</protein>
<name>A0A1Y6CQJ5_9BACT</name>